<dbReference type="PANTHER" id="PTHR10953:SF4">
    <property type="entry name" value="UBIQUITIN-ACTIVATING ENZYME E1 C-TERMINAL DOMAIN-CONTAINING PROTEIN"/>
    <property type="match status" value="1"/>
</dbReference>
<dbReference type="InterPro" id="IPR018965">
    <property type="entry name" value="Ub-activating_enz_E1_C"/>
</dbReference>
<protein>
    <recommendedName>
        <fullName evidence="4">E1 ubiquitin-activating enzyme</fullName>
        <ecNumber evidence="4">6.2.1.45</ecNumber>
    </recommendedName>
</protein>
<dbReference type="InterPro" id="IPR019572">
    <property type="entry name" value="UBA_E1_SCCH"/>
</dbReference>
<dbReference type="Pfam" id="PF09358">
    <property type="entry name" value="E1_UFD"/>
    <property type="match status" value="1"/>
</dbReference>
<evidence type="ECO:0000313" key="13">
    <source>
        <dbReference type="Proteomes" id="UP001295684"/>
    </source>
</evidence>
<dbReference type="Gene3D" id="1.10.10.2660">
    <property type="entry name" value="Ubiquitin-activating enzyme E1, SCCH domain"/>
    <property type="match status" value="1"/>
</dbReference>
<dbReference type="InterPro" id="IPR000011">
    <property type="entry name" value="UBQ/SUMO-activ_enz_E1-like"/>
</dbReference>
<comment type="caution">
    <text evidence="12">The sequence shown here is derived from an EMBL/GenBank/DDBJ whole genome shotgun (WGS) entry which is preliminary data.</text>
</comment>
<comment type="pathway">
    <text evidence="2">Protein modification; protein ubiquitination.</text>
</comment>
<evidence type="ECO:0000256" key="9">
    <source>
        <dbReference type="PROSITE-ProRule" id="PRU10132"/>
    </source>
</evidence>
<dbReference type="Pfam" id="PF16191">
    <property type="entry name" value="E1_4HB"/>
    <property type="match status" value="1"/>
</dbReference>
<dbReference type="Pfam" id="PF16190">
    <property type="entry name" value="E1_FCCH"/>
    <property type="match status" value="1"/>
</dbReference>
<dbReference type="InterPro" id="IPR038252">
    <property type="entry name" value="UBA_E1_C_sf"/>
</dbReference>
<feature type="domain" description="Ubiquitin-activating enzyme E1 C-terminal" evidence="11">
    <location>
        <begin position="896"/>
        <end position="1033"/>
    </location>
</feature>
<accession>A0AAD1XV87</accession>
<dbReference type="PANTHER" id="PTHR10953">
    <property type="entry name" value="UBIQUITIN-ACTIVATING ENZYME E1"/>
    <property type="match status" value="1"/>
</dbReference>
<evidence type="ECO:0000256" key="3">
    <source>
        <dbReference type="ARBA" id="ARBA00005673"/>
    </source>
</evidence>
<dbReference type="Gene3D" id="3.40.50.720">
    <property type="entry name" value="NAD(P)-binding Rossmann-like Domain"/>
    <property type="match status" value="1"/>
</dbReference>
<evidence type="ECO:0000313" key="12">
    <source>
        <dbReference type="EMBL" id="CAI2378865.1"/>
    </source>
</evidence>
<proteinExistence type="inferred from homology"/>
<dbReference type="Gene3D" id="2.40.30.180">
    <property type="entry name" value="Ubiquitin-activating enzyme E1, FCCH domain"/>
    <property type="match status" value="1"/>
</dbReference>
<reference evidence="12" key="1">
    <citation type="submission" date="2023-07" db="EMBL/GenBank/DDBJ databases">
        <authorList>
            <consortium name="AG Swart"/>
            <person name="Singh M."/>
            <person name="Singh A."/>
            <person name="Seah K."/>
            <person name="Emmerich C."/>
        </authorList>
    </citation>
    <scope>NUCLEOTIDE SEQUENCE</scope>
    <source>
        <strain evidence="12">DP1</strain>
    </source>
</reference>
<sequence>MEKQEEETINTDLYSRQIGTFGMETMGKLIKLNILIVGLRGLGVETAKNLILAGPKRVDIFDPTTVEKRDLGGNFYLEDSHVGNSTRAEASIEKLRELNPYVKVDAVTGEINLLASNYDVVVVTELFQTTEELFKLNEDLRAQDKGFILSQTFGVYGYTFVDYGDNFMIRDETGEDTKSFIVTSISNEAEAICTVHDDKRHTFHDDTYIQFSEVQGMTEINNTEPIAISVIDGYSFKLKLDTTNFGKYEREGLVADVKVPKKHKVNSLREALSKPLAASPDGCFITPDLAFFDRPGALHYALQGILRFFDKNGKLPGNTDDDAKAVLDFAKEINEENKSVEGAFTIDEFSEEIFSNASRYSSASITPVASFFGGVVAQEIVKFTGKYTPITQFLHLDFFKSLPKTEVNRELQGSRYDDQILIFGNEVQEKLLKQKIFLVGAGALGCELIKAFSLMGVGCSTEGLVSCTDNDNIEVSNLNRQFLFRKGDVGHSKSETACRIGAEMNSDFNVRSYQTLVGEQTENVFNDTFWEGLDFVVNAVDNIKARLYVDSRCVWYKKPLLESGTLGTKANSQMIIPNMTQCYGDSTDPPEESIPMCTLRNFPNQIEHTIEWGRDQFNTLFTDRANDVIAFLESPDQYLKELKENNTVSGQIDALQLINDLIDIQISGSFDACVEFACKKFAQNFTNAIKQLLHIFPKDYVDKDGHPFWSGPKRAPDVVELDTTDDLHVHFISACANLYAFNAGIPQNRDKGDIAKIASKVDLPTFTPKTGVKIQVEENEEENKEEPSGDVPIEEIETLNKLIQELKDKTGKASKDSFTAADFEKDDDTNFHIDFIHGTANLRARNYRITECEQLKTKLIAGKIIPAIATTTAMIVGAVGMELYKVVQGFDKIEDYRNGFINLAIPLFVFTEPIEASKTKDVEMDPIMFGPVKAIPEGWTIWDTIEIVGSMTCQEFFDKLKTDYGIETTLLSTGNIALYNDYLPGKKHAPRLERKIEDIYADIGKPVEGRNYITLEVGAATVDEGVDVTMPKIKYQFA</sequence>
<evidence type="ECO:0000256" key="6">
    <source>
        <dbReference type="ARBA" id="ARBA00022741"/>
    </source>
</evidence>
<evidence type="ECO:0000256" key="5">
    <source>
        <dbReference type="ARBA" id="ARBA00022598"/>
    </source>
</evidence>
<dbReference type="GO" id="GO:0005737">
    <property type="term" value="C:cytoplasm"/>
    <property type="evidence" value="ECO:0007669"/>
    <property type="project" value="TreeGrafter"/>
</dbReference>
<dbReference type="Pfam" id="PF10585">
    <property type="entry name" value="UBA_E1_SCCH"/>
    <property type="match status" value="1"/>
</dbReference>
<dbReference type="SMART" id="SM00985">
    <property type="entry name" value="UBA_e1_C"/>
    <property type="match status" value="1"/>
</dbReference>
<evidence type="ECO:0000256" key="2">
    <source>
        <dbReference type="ARBA" id="ARBA00004906"/>
    </source>
</evidence>
<dbReference type="GO" id="GO:0031510">
    <property type="term" value="C:SUMO activating enzyme complex"/>
    <property type="evidence" value="ECO:0007669"/>
    <property type="project" value="TreeGrafter"/>
</dbReference>
<evidence type="ECO:0000256" key="8">
    <source>
        <dbReference type="ARBA" id="ARBA00022840"/>
    </source>
</evidence>
<dbReference type="InterPro" id="IPR045886">
    <property type="entry name" value="ThiF/MoeB/HesA"/>
</dbReference>
<feature type="active site" description="Glycyl thioester intermediate" evidence="9">
    <location>
        <position position="597"/>
    </location>
</feature>
<dbReference type="PROSITE" id="PS00865">
    <property type="entry name" value="UBIQUITIN_ACTIVAT_2"/>
    <property type="match status" value="1"/>
</dbReference>
<keyword evidence="8 10" id="KW-0067">ATP-binding</keyword>
<comment type="similarity">
    <text evidence="3 10">Belongs to the ubiquitin-activating E1 family.</text>
</comment>
<evidence type="ECO:0000256" key="1">
    <source>
        <dbReference type="ARBA" id="ARBA00000488"/>
    </source>
</evidence>
<evidence type="ECO:0000259" key="11">
    <source>
        <dbReference type="SMART" id="SM00985"/>
    </source>
</evidence>
<dbReference type="Proteomes" id="UP001295684">
    <property type="component" value="Unassembled WGS sequence"/>
</dbReference>
<dbReference type="EC" id="6.2.1.45" evidence="4"/>
<dbReference type="FunFam" id="1.10.10.2660:FF:000001">
    <property type="entry name" value="Ubiquitin-activating enzyme E1 1"/>
    <property type="match status" value="1"/>
</dbReference>
<organism evidence="12 13">
    <name type="scientific">Euplotes crassus</name>
    <dbReference type="NCBI Taxonomy" id="5936"/>
    <lineage>
        <taxon>Eukaryota</taxon>
        <taxon>Sar</taxon>
        <taxon>Alveolata</taxon>
        <taxon>Ciliophora</taxon>
        <taxon>Intramacronucleata</taxon>
        <taxon>Spirotrichea</taxon>
        <taxon>Hypotrichia</taxon>
        <taxon>Euplotida</taxon>
        <taxon>Euplotidae</taxon>
        <taxon>Moneuplotes</taxon>
    </lineage>
</organism>
<dbReference type="FunFam" id="3.50.50.80:FF:000005">
    <property type="entry name" value="Ubiquitin-activating enzyme E1"/>
    <property type="match status" value="1"/>
</dbReference>
<comment type="catalytic activity">
    <reaction evidence="1">
        <text>ATP + ubiquitin + [E1 ubiquitin-activating enzyme]-L-cysteine = AMP + diphosphate + S-ubiquitinyl-[E1 ubiquitin-activating enzyme]-L-cysteine.</text>
        <dbReference type="EC" id="6.2.1.45"/>
    </reaction>
</comment>
<dbReference type="GO" id="GO:0004839">
    <property type="term" value="F:ubiquitin activating enzyme activity"/>
    <property type="evidence" value="ECO:0007669"/>
    <property type="project" value="UniProtKB-EC"/>
</dbReference>
<dbReference type="InterPro" id="IPR042449">
    <property type="entry name" value="Ub-E1_IAD_1"/>
</dbReference>
<dbReference type="EMBL" id="CAMPGE010020642">
    <property type="protein sequence ID" value="CAI2378865.1"/>
    <property type="molecule type" value="Genomic_DNA"/>
</dbReference>
<dbReference type="SUPFAM" id="SSF69572">
    <property type="entry name" value="Activating enzymes of the ubiquitin-like proteins"/>
    <property type="match status" value="2"/>
</dbReference>
<dbReference type="GO" id="GO:0016925">
    <property type="term" value="P:protein sumoylation"/>
    <property type="evidence" value="ECO:0007669"/>
    <property type="project" value="TreeGrafter"/>
</dbReference>
<keyword evidence="13" id="KW-1185">Reference proteome</keyword>
<dbReference type="Gene3D" id="3.10.290.60">
    <property type="entry name" value="Ubiquitin-activating enzyme E1, UFD domain"/>
    <property type="match status" value="1"/>
</dbReference>
<dbReference type="NCBIfam" id="TIGR01408">
    <property type="entry name" value="Ube1"/>
    <property type="match status" value="1"/>
</dbReference>
<keyword evidence="7 10" id="KW-0833">Ubl conjugation pathway</keyword>
<dbReference type="InterPro" id="IPR042063">
    <property type="entry name" value="Ubi_acti_E1_SCCH"/>
</dbReference>
<dbReference type="InterPro" id="IPR033127">
    <property type="entry name" value="UBQ-activ_enz_E1_Cys_AS"/>
</dbReference>
<dbReference type="Gene3D" id="3.40.50.12550">
    <property type="entry name" value="Ubiquitin-activating enzyme E1, inactive adenylation domain, subdomain 2"/>
    <property type="match status" value="1"/>
</dbReference>
<dbReference type="InterPro" id="IPR018075">
    <property type="entry name" value="UBQ-activ_enz_E1"/>
</dbReference>
<dbReference type="Pfam" id="PF00899">
    <property type="entry name" value="ThiF"/>
    <property type="match status" value="1"/>
</dbReference>
<keyword evidence="5 10" id="KW-0436">Ligase</keyword>
<dbReference type="GO" id="GO:0019948">
    <property type="term" value="F:SUMO activating enzyme activity"/>
    <property type="evidence" value="ECO:0007669"/>
    <property type="project" value="TreeGrafter"/>
</dbReference>
<dbReference type="InterPro" id="IPR042302">
    <property type="entry name" value="E1_FCCH_sf"/>
</dbReference>
<dbReference type="FunFam" id="2.40.30.180:FF:000002">
    <property type="entry name" value="Ubiquitin-activating enzyme E1 2"/>
    <property type="match status" value="1"/>
</dbReference>
<evidence type="ECO:0000256" key="7">
    <source>
        <dbReference type="ARBA" id="ARBA00022786"/>
    </source>
</evidence>
<dbReference type="AlphaFoldDB" id="A0AAD1XV87"/>
<dbReference type="InterPro" id="IPR032418">
    <property type="entry name" value="E1_FCCH"/>
</dbReference>
<evidence type="ECO:0000256" key="10">
    <source>
        <dbReference type="RuleBase" id="RU000519"/>
    </source>
</evidence>
<dbReference type="PRINTS" id="PR01849">
    <property type="entry name" value="UBIQUITINACT"/>
</dbReference>
<dbReference type="GO" id="GO:0005524">
    <property type="term" value="F:ATP binding"/>
    <property type="evidence" value="ECO:0007669"/>
    <property type="project" value="UniProtKB-KW"/>
</dbReference>
<dbReference type="Gene3D" id="3.50.50.80">
    <property type="entry name" value="Ubiquitin-activating enzyme E1, inactive adenylation domain, subdomain 1"/>
    <property type="match status" value="1"/>
</dbReference>
<keyword evidence="6 10" id="KW-0547">Nucleotide-binding</keyword>
<name>A0AAD1XV87_EUPCR</name>
<gene>
    <name evidence="12" type="ORF">ECRASSUSDP1_LOCUS20265</name>
</gene>
<dbReference type="InterPro" id="IPR000594">
    <property type="entry name" value="ThiF_NAD_FAD-bd"/>
</dbReference>
<dbReference type="InterPro" id="IPR035985">
    <property type="entry name" value="Ubiquitin-activating_enz"/>
</dbReference>
<evidence type="ECO:0000256" key="4">
    <source>
        <dbReference type="ARBA" id="ARBA00012990"/>
    </source>
</evidence>
<dbReference type="InterPro" id="IPR032420">
    <property type="entry name" value="E1_4HB"/>
</dbReference>
<dbReference type="CDD" id="cd01490">
    <property type="entry name" value="Ube1_repeat2"/>
    <property type="match status" value="1"/>
</dbReference>